<dbReference type="PANTHER" id="PTHR21562">
    <property type="entry name" value="NOTUM-RELATED"/>
    <property type="match status" value="1"/>
</dbReference>
<dbReference type="Pfam" id="PF03283">
    <property type="entry name" value="PAE"/>
    <property type="match status" value="1"/>
</dbReference>
<dbReference type="AlphaFoldDB" id="A0A2S9VG91"/>
<organism evidence="2 3">
    <name type="scientific">Alteromonas alba</name>
    <dbReference type="NCBI Taxonomy" id="2079529"/>
    <lineage>
        <taxon>Bacteria</taxon>
        <taxon>Pseudomonadati</taxon>
        <taxon>Pseudomonadota</taxon>
        <taxon>Gammaproteobacteria</taxon>
        <taxon>Alteromonadales</taxon>
        <taxon>Alteromonadaceae</taxon>
        <taxon>Alteromonas/Salinimonas group</taxon>
        <taxon>Alteromonas</taxon>
    </lineage>
</organism>
<dbReference type="InterPro" id="IPR029058">
    <property type="entry name" value="AB_hydrolase_fold"/>
</dbReference>
<comment type="caution">
    <text evidence="2">The sequence shown here is derived from an EMBL/GenBank/DDBJ whole genome shotgun (WGS) entry which is preliminary data.</text>
</comment>
<proteinExistence type="predicted"/>
<keyword evidence="1" id="KW-0732">Signal</keyword>
<dbReference type="OrthoDB" id="9802991at2"/>
<gene>
    <name evidence="2" type="ORF">C6Y40_02270</name>
</gene>
<feature type="chain" id="PRO_5015649444" description="Pectinacetylesterase" evidence="1">
    <location>
        <begin position="25"/>
        <end position="422"/>
    </location>
</feature>
<dbReference type="PANTHER" id="PTHR21562:SF83">
    <property type="entry name" value="PECTIN ACETYLESTERASE 4"/>
    <property type="match status" value="1"/>
</dbReference>
<reference evidence="3" key="1">
    <citation type="journal article" date="2020" name="Int. J. Syst. Evol. Microbiol.">
        <title>Alteromonas alba sp. nov., a marine bacterium isolated from the seawater of the West Pacific Ocean.</title>
        <authorList>
            <person name="Sun C."/>
            <person name="Wu Y.-H."/>
            <person name="Xamxidin M."/>
            <person name="Cheng H."/>
            <person name="Xu X.-W."/>
        </authorList>
    </citation>
    <scope>NUCLEOTIDE SEQUENCE [LARGE SCALE GENOMIC DNA]</scope>
    <source>
        <strain evidence="3">190</strain>
    </source>
</reference>
<feature type="signal peptide" evidence="1">
    <location>
        <begin position="1"/>
        <end position="24"/>
    </location>
</feature>
<sequence>MTRFRCLSAFIALFSCALHINVNAEEWQQIPVPATVEIINDEGQPQTLSPACALETITDPATGAAIPNDFHFYFKPGNAGKLVVFFNGGGACWNDATCVTSLALSGVPGGRPTYNPSMYTENSPVDAGGIFDDDNPRNPFANWSKVFIPYCTGDIHIGSNDVVYDDTTGIITGVPAAPVPVRHRGFDNFMAVREWLKDYYAHSTVKPRRMLVAGSSAGGYGATINFPYLQTAFPRARTALLSDGAAGVLSAGFVESTFSFGHTWGVENSLAPMFAQFMGAYQAATLNQDMMGVLAASYPQVRFAQYSTQLDAVQVLFYKISSEIDAGNMDPFTWGLTEDDYLLFMEWNAAMTGSYTFLNEYVPNYQYFIGAGDAHTVLTNTYLTAPGENPFYDERAGRLRFTRWLHQFANRWQFRKTSVIDQ</sequence>
<dbReference type="InterPro" id="IPR004963">
    <property type="entry name" value="PAE/NOTUM"/>
</dbReference>
<dbReference type="RefSeq" id="WP_105933140.1">
    <property type="nucleotide sequence ID" value="NZ_PVNP01000013.1"/>
</dbReference>
<dbReference type="SUPFAM" id="SSF53474">
    <property type="entry name" value="alpha/beta-Hydrolases"/>
    <property type="match status" value="1"/>
</dbReference>
<dbReference type="Proteomes" id="UP000238949">
    <property type="component" value="Unassembled WGS sequence"/>
</dbReference>
<name>A0A2S9VG91_9ALTE</name>
<dbReference type="GO" id="GO:0016787">
    <property type="term" value="F:hydrolase activity"/>
    <property type="evidence" value="ECO:0007669"/>
    <property type="project" value="InterPro"/>
</dbReference>
<accession>A0A2S9VG91</accession>
<keyword evidence="3" id="KW-1185">Reference proteome</keyword>
<evidence type="ECO:0008006" key="4">
    <source>
        <dbReference type="Google" id="ProtNLM"/>
    </source>
</evidence>
<dbReference type="EMBL" id="PVNP01000013">
    <property type="protein sequence ID" value="PRO75335.1"/>
    <property type="molecule type" value="Genomic_DNA"/>
</dbReference>
<protein>
    <recommendedName>
        <fullName evidence="4">Pectinacetylesterase</fullName>
    </recommendedName>
</protein>
<evidence type="ECO:0000256" key="1">
    <source>
        <dbReference type="SAM" id="SignalP"/>
    </source>
</evidence>
<evidence type="ECO:0000313" key="3">
    <source>
        <dbReference type="Proteomes" id="UP000238949"/>
    </source>
</evidence>
<dbReference type="PROSITE" id="PS51257">
    <property type="entry name" value="PROKAR_LIPOPROTEIN"/>
    <property type="match status" value="1"/>
</dbReference>
<evidence type="ECO:0000313" key="2">
    <source>
        <dbReference type="EMBL" id="PRO75335.1"/>
    </source>
</evidence>